<dbReference type="GO" id="GO:0004073">
    <property type="term" value="F:aspartate-semialdehyde dehydrogenase activity"/>
    <property type="evidence" value="ECO:0007669"/>
    <property type="project" value="UniProtKB-ARBA"/>
</dbReference>
<dbReference type="InterPro" id="IPR012280">
    <property type="entry name" value="Semialdhyde_DH_dimer_dom"/>
</dbReference>
<evidence type="ECO:0000313" key="7">
    <source>
        <dbReference type="Proteomes" id="UP000034430"/>
    </source>
</evidence>
<evidence type="ECO:0000313" key="6">
    <source>
        <dbReference type="EMBL" id="KKQ47264.1"/>
    </source>
</evidence>
<evidence type="ECO:0000256" key="4">
    <source>
        <dbReference type="PIRSR" id="PIRSR000148-1"/>
    </source>
</evidence>
<dbReference type="InterPro" id="IPR005676">
    <property type="entry name" value="Asp_semi-ald_DH_pep-lack"/>
</dbReference>
<dbReference type="PANTHER" id="PTHR46718:SF1">
    <property type="entry name" value="ASPARTATE-SEMIALDEHYDE DEHYDROGENASE"/>
    <property type="match status" value="1"/>
</dbReference>
<dbReference type="PIRSF" id="PIRSF000148">
    <property type="entry name" value="ASA_dh"/>
    <property type="match status" value="1"/>
</dbReference>
<reference evidence="6 7" key="1">
    <citation type="journal article" date="2015" name="Nature">
        <title>rRNA introns, odd ribosomes, and small enigmatic genomes across a large radiation of phyla.</title>
        <authorList>
            <person name="Brown C.T."/>
            <person name="Hug L.A."/>
            <person name="Thomas B.C."/>
            <person name="Sharon I."/>
            <person name="Castelle C.J."/>
            <person name="Singh A."/>
            <person name="Wilkins M.J."/>
            <person name="Williams K.H."/>
            <person name="Banfield J.F."/>
        </authorList>
    </citation>
    <scope>NUCLEOTIDE SEQUENCE [LARGE SCALE GENOMIC DNA]</scope>
</reference>
<dbReference type="InterPro" id="IPR051823">
    <property type="entry name" value="ASADH-related"/>
</dbReference>
<name>A0A0G0KDN3_9BACT</name>
<dbReference type="SUPFAM" id="SSF51735">
    <property type="entry name" value="NAD(P)-binding Rossmann-fold domains"/>
    <property type="match status" value="1"/>
</dbReference>
<evidence type="ECO:0000256" key="2">
    <source>
        <dbReference type="ARBA" id="ARBA00022857"/>
    </source>
</evidence>
<protein>
    <submittedName>
        <fullName evidence="6">Aspartate-semialdehyde dehydrogenase (Non-peptidoglycan organisms)</fullName>
    </submittedName>
</protein>
<proteinExistence type="inferred from homology"/>
<dbReference type="NCBIfam" id="NF006416">
    <property type="entry name" value="PRK08664.1"/>
    <property type="match status" value="1"/>
</dbReference>
<dbReference type="CDD" id="cd18130">
    <property type="entry name" value="ASADH_C_arch_fung_like"/>
    <property type="match status" value="1"/>
</dbReference>
<dbReference type="GO" id="GO:0051287">
    <property type="term" value="F:NAD binding"/>
    <property type="evidence" value="ECO:0007669"/>
    <property type="project" value="InterPro"/>
</dbReference>
<dbReference type="Pfam" id="PF02774">
    <property type="entry name" value="Semialdhyde_dhC"/>
    <property type="match status" value="1"/>
</dbReference>
<keyword evidence="3" id="KW-0560">Oxidoreductase</keyword>
<dbReference type="SMART" id="SM00859">
    <property type="entry name" value="Semialdhyde_dh"/>
    <property type="match status" value="1"/>
</dbReference>
<dbReference type="GO" id="GO:0046983">
    <property type="term" value="F:protein dimerization activity"/>
    <property type="evidence" value="ECO:0007669"/>
    <property type="project" value="InterPro"/>
</dbReference>
<dbReference type="InterPro" id="IPR000534">
    <property type="entry name" value="Semialdehyde_DH_NAD-bd"/>
</dbReference>
<feature type="domain" description="Semialdehyde dehydrogenase NAD-binding" evidence="5">
    <location>
        <begin position="8"/>
        <end position="123"/>
    </location>
</feature>
<dbReference type="Gene3D" id="3.30.360.10">
    <property type="entry name" value="Dihydrodipicolinate Reductase, domain 2"/>
    <property type="match status" value="1"/>
</dbReference>
<dbReference type="SUPFAM" id="SSF55347">
    <property type="entry name" value="Glyceraldehyde-3-phosphate dehydrogenase-like, C-terminal domain"/>
    <property type="match status" value="1"/>
</dbReference>
<dbReference type="Pfam" id="PF01118">
    <property type="entry name" value="Semialdhyde_dh"/>
    <property type="match status" value="1"/>
</dbReference>
<feature type="active site" description="Acyl-thioester intermediate" evidence="4">
    <location>
        <position position="143"/>
    </location>
</feature>
<dbReference type="GO" id="GO:0009088">
    <property type="term" value="P:threonine biosynthetic process"/>
    <property type="evidence" value="ECO:0007669"/>
    <property type="project" value="UniProtKB-ARBA"/>
</dbReference>
<accession>A0A0G0KDN3</accession>
<feature type="active site" description="Proton acceptor" evidence="4">
    <location>
        <position position="236"/>
    </location>
</feature>
<dbReference type="NCBIfam" id="TIGR00978">
    <property type="entry name" value="asd_EA"/>
    <property type="match status" value="1"/>
</dbReference>
<dbReference type="EMBL" id="LBTU01000013">
    <property type="protein sequence ID" value="KKQ47264.1"/>
    <property type="molecule type" value="Genomic_DNA"/>
</dbReference>
<dbReference type="PANTHER" id="PTHR46718">
    <property type="entry name" value="ASPARTATE-SEMIALDEHYDE DEHYDROGENASE"/>
    <property type="match status" value="1"/>
</dbReference>
<dbReference type="InterPro" id="IPR036291">
    <property type="entry name" value="NAD(P)-bd_dom_sf"/>
</dbReference>
<comment type="similarity">
    <text evidence="1">Belongs to the aspartate-semialdehyde dehydrogenase family.</text>
</comment>
<sequence length="350" mass="39185">MEKNNKIKVGILGATGMVGQRLISLLKNHPWFKVTVVAASKRSKGKKIGSLVVYSIEDDIEIISKKCSFVFSAIEADKDFIKKIEESYAERGLPVVSNNSAHRWTKDVPMIMPEINPHHLDIIPIQRKKRGWTTGFIITKPNCSIQSYVPLLAVWKKFNPQKVIVSTYQAISGAGKTFKSWPEMIDNVIPYIAGEEEKSEKEPSKIFGDIKKDEFILKNIPTISANCVRVPITDGHLAAINVKFAKNTSKEQLIKALKNFKNSLDKLNLPSASRPFLTYFKESDRPQTRLDRNLHNGMGISVGRIRKDSVLGWKCVALSHNTIRGAAGGSILNAELLVKKGYISRTRTKL</sequence>
<evidence type="ECO:0000256" key="3">
    <source>
        <dbReference type="ARBA" id="ARBA00023002"/>
    </source>
</evidence>
<keyword evidence="2" id="KW-0521">NADP</keyword>
<gene>
    <name evidence="6" type="ORF">US65_C0013G0008</name>
</gene>
<dbReference type="PATRIC" id="fig|1619028.3.peg.233"/>
<dbReference type="AlphaFoldDB" id="A0A0G0KDN3"/>
<evidence type="ECO:0000259" key="5">
    <source>
        <dbReference type="SMART" id="SM00859"/>
    </source>
</evidence>
<dbReference type="CDD" id="cd02315">
    <property type="entry name" value="ScASADH_like_N"/>
    <property type="match status" value="1"/>
</dbReference>
<dbReference type="GO" id="GO:0050661">
    <property type="term" value="F:NADP binding"/>
    <property type="evidence" value="ECO:0007669"/>
    <property type="project" value="InterPro"/>
</dbReference>
<organism evidence="6 7">
    <name type="scientific">Candidatus Yanofskybacteria bacterium GW2011_GWC2_37_9</name>
    <dbReference type="NCBI Taxonomy" id="1619028"/>
    <lineage>
        <taxon>Bacteria</taxon>
        <taxon>Candidatus Yanofskyibacteriota</taxon>
    </lineage>
</organism>
<dbReference type="Gene3D" id="3.40.50.720">
    <property type="entry name" value="NAD(P)-binding Rossmann-like Domain"/>
    <property type="match status" value="1"/>
</dbReference>
<evidence type="ECO:0000256" key="1">
    <source>
        <dbReference type="ARBA" id="ARBA00010584"/>
    </source>
</evidence>
<dbReference type="GO" id="GO:0009086">
    <property type="term" value="P:methionine biosynthetic process"/>
    <property type="evidence" value="ECO:0007669"/>
    <property type="project" value="TreeGrafter"/>
</dbReference>
<comment type="caution">
    <text evidence="6">The sequence shown here is derived from an EMBL/GenBank/DDBJ whole genome shotgun (WGS) entry which is preliminary data.</text>
</comment>
<dbReference type="Proteomes" id="UP000034430">
    <property type="component" value="Unassembled WGS sequence"/>
</dbReference>